<dbReference type="AlphaFoldDB" id="A0A518C2X4"/>
<protein>
    <submittedName>
        <fullName evidence="3">Secreted effector protein pipB2</fullName>
    </submittedName>
</protein>
<dbReference type="KEGG" id="bvo:Pan97_04970"/>
<organism evidence="3 4">
    <name type="scientific">Bremerella volcania</name>
    <dbReference type="NCBI Taxonomy" id="2527984"/>
    <lineage>
        <taxon>Bacteria</taxon>
        <taxon>Pseudomonadati</taxon>
        <taxon>Planctomycetota</taxon>
        <taxon>Planctomycetia</taxon>
        <taxon>Pirellulales</taxon>
        <taxon>Pirellulaceae</taxon>
        <taxon>Bremerella</taxon>
    </lineage>
</organism>
<dbReference type="InterPro" id="IPR001646">
    <property type="entry name" value="5peptide_repeat"/>
</dbReference>
<evidence type="ECO:0000313" key="3">
    <source>
        <dbReference type="EMBL" id="QDU73524.1"/>
    </source>
</evidence>
<dbReference type="Pfam" id="PF00805">
    <property type="entry name" value="Pentapeptide"/>
    <property type="match status" value="1"/>
</dbReference>
<dbReference type="EMBL" id="CP036289">
    <property type="protein sequence ID" value="QDU73524.1"/>
    <property type="molecule type" value="Genomic_DNA"/>
</dbReference>
<dbReference type="Gene3D" id="2.160.20.80">
    <property type="entry name" value="E3 ubiquitin-protein ligase SopA"/>
    <property type="match status" value="2"/>
</dbReference>
<dbReference type="OrthoDB" id="230896at2"/>
<keyword evidence="2" id="KW-1133">Transmembrane helix</keyword>
<feature type="transmembrane region" description="Helical" evidence="2">
    <location>
        <begin position="547"/>
        <end position="566"/>
    </location>
</feature>
<proteinExistence type="predicted"/>
<reference evidence="4" key="1">
    <citation type="submission" date="2019-02" db="EMBL/GenBank/DDBJ databases">
        <title>Deep-cultivation of Planctomycetes and their phenomic and genomic characterization uncovers novel biology.</title>
        <authorList>
            <person name="Wiegand S."/>
            <person name="Jogler M."/>
            <person name="Boedeker C."/>
            <person name="Pinto D."/>
            <person name="Vollmers J."/>
            <person name="Rivas-Marin E."/>
            <person name="Kohn T."/>
            <person name="Peeters S.H."/>
            <person name="Heuer A."/>
            <person name="Rast P."/>
            <person name="Oberbeckmann S."/>
            <person name="Bunk B."/>
            <person name="Jeske O."/>
            <person name="Meyerdierks A."/>
            <person name="Storesund J.E."/>
            <person name="Kallscheuer N."/>
            <person name="Luecker S."/>
            <person name="Lage O.M."/>
            <person name="Pohl T."/>
            <person name="Merkel B.J."/>
            <person name="Hornburger P."/>
            <person name="Mueller R.-W."/>
            <person name="Bruemmer F."/>
            <person name="Labrenz M."/>
            <person name="Spormann A.M."/>
            <person name="Op den Camp H."/>
            <person name="Overmann J."/>
            <person name="Amann R."/>
            <person name="Jetten M.S.M."/>
            <person name="Mascher T."/>
            <person name="Medema M.H."/>
            <person name="Devos D.P."/>
            <person name="Kaster A.-K."/>
            <person name="Ovreas L."/>
            <person name="Rohde M."/>
            <person name="Galperin M.Y."/>
            <person name="Jogler C."/>
        </authorList>
    </citation>
    <scope>NUCLEOTIDE SEQUENCE [LARGE SCALE GENOMIC DNA]</scope>
    <source>
        <strain evidence="4">Pan97</strain>
    </source>
</reference>
<dbReference type="PANTHER" id="PTHR47485:SF1">
    <property type="entry name" value="THYLAKOID LUMENAL 17.4 KDA PROTEIN, CHLOROPLASTIC"/>
    <property type="match status" value="1"/>
</dbReference>
<feature type="transmembrane region" description="Helical" evidence="2">
    <location>
        <begin position="398"/>
        <end position="423"/>
    </location>
</feature>
<sequence>MNKSQPTVIVAESASASKTAYNEGKLTPATLADLRGKHPNFTGDWVHLVHFETALRKPKTDPNRFKAWNRWRHDSLEGTQPQDKVVHLEGVTLRSVDLRGIHLEGAVLRDATIAASDFRGARLAGAVLQETNLSFCDFAEADMTGIQLQDSNLDHANLRSVTLDNANLEGAVLTSANVNEAQCHEASFERAKLTGANFTKADAAGASFRRANLADVIFEETCLDRARLSEADLNYANLQNASLKKAEFQRANLYGATAHGADCEGADFTAAILRQANLGNCNLRGTQGLLLDQTFVSGGEFDAKAGDPWTKLLQHYTWKKLAVISLVFSILFIPYFLGSYFKPPKQLIERPVPKRVEEISENFFKVPHTDYEIDEFLRFRHDNYYAPLVSNLNSPSTWVYLALGGVDGILFTVTVVAIIVCLLQRIALTRSVHKLHAANVMFRRTPKLEEYMGPYSPIGEEPCGWPYALMKWLQGHFVEVNAQNGQQQLTVRPFRWLRLPSWWLEGMQAIRPLWKVTPNIFKRTPPPSWIDTLGLTRMDRMNQSMTWGILVIVLFMLCRVAIELILGNQLTLGG</sequence>
<dbReference type="Proteomes" id="UP000318626">
    <property type="component" value="Chromosome"/>
</dbReference>
<name>A0A518C2X4_9BACT</name>
<dbReference type="RefSeq" id="WP_144970419.1">
    <property type="nucleotide sequence ID" value="NZ_CP036289.1"/>
</dbReference>
<evidence type="ECO:0000256" key="2">
    <source>
        <dbReference type="SAM" id="Phobius"/>
    </source>
</evidence>
<dbReference type="Pfam" id="PF13599">
    <property type="entry name" value="Pentapeptide_4"/>
    <property type="match status" value="1"/>
</dbReference>
<keyword evidence="4" id="KW-1185">Reference proteome</keyword>
<gene>
    <name evidence="3" type="primary">pipB2_2</name>
    <name evidence="3" type="ORF">Pan97_04970</name>
</gene>
<dbReference type="SUPFAM" id="SSF141571">
    <property type="entry name" value="Pentapeptide repeat-like"/>
    <property type="match status" value="1"/>
</dbReference>
<keyword evidence="2" id="KW-0472">Membrane</keyword>
<evidence type="ECO:0000256" key="1">
    <source>
        <dbReference type="ARBA" id="ARBA00022737"/>
    </source>
</evidence>
<accession>A0A518C2X4</accession>
<dbReference type="PANTHER" id="PTHR47485">
    <property type="entry name" value="THYLAKOID LUMENAL 17.4 KDA PROTEIN, CHLOROPLASTIC"/>
    <property type="match status" value="1"/>
</dbReference>
<evidence type="ECO:0000313" key="4">
    <source>
        <dbReference type="Proteomes" id="UP000318626"/>
    </source>
</evidence>
<keyword evidence="1" id="KW-0677">Repeat</keyword>
<feature type="transmembrane region" description="Helical" evidence="2">
    <location>
        <begin position="321"/>
        <end position="341"/>
    </location>
</feature>
<keyword evidence="2" id="KW-0812">Transmembrane</keyword>